<reference evidence="3 4" key="1">
    <citation type="submission" date="2020-08" db="EMBL/GenBank/DDBJ databases">
        <title>Genomic Encyclopedia of Type Strains, Phase IV (KMG-IV): sequencing the most valuable type-strain genomes for metagenomic binning, comparative biology and taxonomic classification.</title>
        <authorList>
            <person name="Goeker M."/>
        </authorList>
    </citation>
    <scope>NUCLEOTIDE SEQUENCE [LARGE SCALE GENOMIC DNA]</scope>
    <source>
        <strain evidence="3 4">DSM 16268</strain>
    </source>
</reference>
<dbReference type="InterPro" id="IPR011041">
    <property type="entry name" value="Quinoprot_gluc/sorb_DH_b-prop"/>
</dbReference>
<dbReference type="Gene3D" id="2.120.10.30">
    <property type="entry name" value="TolB, C-terminal domain"/>
    <property type="match status" value="1"/>
</dbReference>
<keyword evidence="4" id="KW-1185">Reference proteome</keyword>
<keyword evidence="1" id="KW-0732">Signal</keyword>
<dbReference type="InterPro" id="IPR011042">
    <property type="entry name" value="6-blade_b-propeller_TolB-like"/>
</dbReference>
<evidence type="ECO:0000259" key="2">
    <source>
        <dbReference type="Pfam" id="PF07995"/>
    </source>
</evidence>
<gene>
    <name evidence="3" type="ORF">GGQ63_001875</name>
</gene>
<feature type="signal peptide" evidence="1">
    <location>
        <begin position="1"/>
        <end position="25"/>
    </location>
</feature>
<feature type="chain" id="PRO_5031116020" evidence="1">
    <location>
        <begin position="26"/>
        <end position="383"/>
    </location>
</feature>
<protein>
    <submittedName>
        <fullName evidence="3">Glucose/arabinose dehydrogenase</fullName>
    </submittedName>
</protein>
<dbReference type="Pfam" id="PF07995">
    <property type="entry name" value="GSDH"/>
    <property type="match status" value="1"/>
</dbReference>
<evidence type="ECO:0000313" key="3">
    <source>
        <dbReference type="EMBL" id="MBB5752821.1"/>
    </source>
</evidence>
<dbReference type="EMBL" id="JACHOO010000003">
    <property type="protein sequence ID" value="MBB5752821.1"/>
    <property type="molecule type" value="Genomic_DNA"/>
</dbReference>
<accession>A0A7W9FLF3</accession>
<dbReference type="Proteomes" id="UP000523821">
    <property type="component" value="Unassembled WGS sequence"/>
</dbReference>
<dbReference type="AlphaFoldDB" id="A0A7W9FLF3"/>
<comment type="caution">
    <text evidence="3">The sequence shown here is derived from an EMBL/GenBank/DDBJ whole genome shotgun (WGS) entry which is preliminary data.</text>
</comment>
<evidence type="ECO:0000256" key="1">
    <source>
        <dbReference type="SAM" id="SignalP"/>
    </source>
</evidence>
<proteinExistence type="predicted"/>
<sequence>MTPNPRSLTLAAAALLAVSAAPAAAETFETKAGPVSADIVAEGLEHPWAVAFLPDGAMLVTERPGRLRIVSGGALSPPVEGVPEVHARGQGGLLDVVLDPAFGENGLVYLSYAEAGEGGAGTAVARGRLVREGDTPRLADVAVIFRQKPKVSGNGHFGSRLVFAPDGLLFVTLGERQKKTPAQDLMQHLGKIVRIAPDGAVPADNPFVGRADALPEIWSYGHRNPQSIAIEPGTGRLFEVEHGARGGDEVNLPEAGRNYGWPEISYGVNYDGSAIGVGTEAEGMEQPVHVWDPSIAPSGAAFYDADALPFWRGDLFVGALKSQLLVRLDVEDGRIVGEERLFEGRFGRIRDVRQGPDGALYMVTDSGDGAVIRIGPAEAGTAG</sequence>
<name>A0A7W9FLF3_9HYPH</name>
<dbReference type="PANTHER" id="PTHR19328:SF75">
    <property type="entry name" value="ALDOSE SUGAR DEHYDROGENASE YLII"/>
    <property type="match status" value="1"/>
</dbReference>
<dbReference type="InterPro" id="IPR012938">
    <property type="entry name" value="Glc/Sorbosone_DH"/>
</dbReference>
<dbReference type="RefSeq" id="WP_183854968.1">
    <property type="nucleotide sequence ID" value="NZ_JACHOO010000003.1"/>
</dbReference>
<dbReference type="PANTHER" id="PTHR19328">
    <property type="entry name" value="HEDGEHOG-INTERACTING PROTEIN"/>
    <property type="match status" value="1"/>
</dbReference>
<dbReference type="SUPFAM" id="SSF50952">
    <property type="entry name" value="Soluble quinoprotein glucose dehydrogenase"/>
    <property type="match status" value="1"/>
</dbReference>
<organism evidence="3 4">
    <name type="scientific">Prosthecomicrobium pneumaticum</name>
    <dbReference type="NCBI Taxonomy" id="81895"/>
    <lineage>
        <taxon>Bacteria</taxon>
        <taxon>Pseudomonadati</taxon>
        <taxon>Pseudomonadota</taxon>
        <taxon>Alphaproteobacteria</taxon>
        <taxon>Hyphomicrobiales</taxon>
        <taxon>Kaistiaceae</taxon>
        <taxon>Prosthecomicrobium</taxon>
    </lineage>
</organism>
<evidence type="ECO:0000313" key="4">
    <source>
        <dbReference type="Proteomes" id="UP000523821"/>
    </source>
</evidence>
<feature type="domain" description="Glucose/Sorbosone dehydrogenase" evidence="2">
    <location>
        <begin position="44"/>
        <end position="373"/>
    </location>
</feature>